<accession>A0ACB5SU15</accession>
<sequence length="328" mass="36613">MVTAVLLVHDASPTTISQFHDSISNELPKSLGPWNFELKIYLNNKYSKPHNINANTVSNKYLYNLKLSYLQGGQTVSIINNTKSIVCVKPSPVVTGSGNGGSLGDTDGYGQQQYYDFPLSFGMDGSQQQQQQMMMMQQQQQNKVDAGVNRDGNNVATSAANDDINQEKLLRHISYGCCNSLPDDTEEDFEMMLEKLQSLWSLKQIIKGEGGFSYLLTVKLPNGDAAGSGEESESFETFKLRTCNCFLHGAFKGFLIEIEHIARDGKTEGVIGSELIRKFTHSIEKIKQLIDVYKFPGQKDNLCFNVLSESKLDYLSDLCQQYCDALQF</sequence>
<reference evidence="1" key="1">
    <citation type="submission" date="2023-04" db="EMBL/GenBank/DDBJ databases">
        <title>Ambrosiozyma monospora NBRC 10751.</title>
        <authorList>
            <person name="Ichikawa N."/>
            <person name="Sato H."/>
            <person name="Tonouchi N."/>
        </authorList>
    </citation>
    <scope>NUCLEOTIDE SEQUENCE</scope>
    <source>
        <strain evidence="1">NBRC 10751</strain>
    </source>
</reference>
<proteinExistence type="predicted"/>
<organism evidence="1 2">
    <name type="scientific">Ambrosiozyma monospora</name>
    <name type="common">Yeast</name>
    <name type="synonym">Endomycopsis monosporus</name>
    <dbReference type="NCBI Taxonomy" id="43982"/>
    <lineage>
        <taxon>Eukaryota</taxon>
        <taxon>Fungi</taxon>
        <taxon>Dikarya</taxon>
        <taxon>Ascomycota</taxon>
        <taxon>Saccharomycotina</taxon>
        <taxon>Pichiomycetes</taxon>
        <taxon>Pichiales</taxon>
        <taxon>Pichiaceae</taxon>
        <taxon>Ambrosiozyma</taxon>
    </lineage>
</organism>
<evidence type="ECO:0000313" key="2">
    <source>
        <dbReference type="Proteomes" id="UP001165064"/>
    </source>
</evidence>
<dbReference type="EMBL" id="BSXS01000418">
    <property type="protein sequence ID" value="GME72420.1"/>
    <property type="molecule type" value="Genomic_DNA"/>
</dbReference>
<gene>
    <name evidence="1" type="ORF">Amon02_000098200</name>
</gene>
<keyword evidence="2" id="KW-1185">Reference proteome</keyword>
<protein>
    <submittedName>
        <fullName evidence="1">Unnamed protein product</fullName>
    </submittedName>
</protein>
<evidence type="ECO:0000313" key="1">
    <source>
        <dbReference type="EMBL" id="GME72420.1"/>
    </source>
</evidence>
<dbReference type="Proteomes" id="UP001165064">
    <property type="component" value="Unassembled WGS sequence"/>
</dbReference>
<comment type="caution">
    <text evidence="1">The sequence shown here is derived from an EMBL/GenBank/DDBJ whole genome shotgun (WGS) entry which is preliminary data.</text>
</comment>
<name>A0ACB5SU15_AMBMO</name>